<dbReference type="EMBL" id="CM029040">
    <property type="protein sequence ID" value="KAG2637771.1"/>
    <property type="molecule type" value="Genomic_DNA"/>
</dbReference>
<dbReference type="Proteomes" id="UP000823388">
    <property type="component" value="Chromosome 2N"/>
</dbReference>
<evidence type="ECO:0000313" key="2">
    <source>
        <dbReference type="Proteomes" id="UP000823388"/>
    </source>
</evidence>
<evidence type="ECO:0000313" key="1">
    <source>
        <dbReference type="EMBL" id="KAG2637771.1"/>
    </source>
</evidence>
<name>A0A8T0VLT4_PANVG</name>
<protein>
    <submittedName>
        <fullName evidence="1">Uncharacterized protein</fullName>
    </submittedName>
</protein>
<dbReference type="AlphaFoldDB" id="A0A8T0VLT4"/>
<sequence>MGWAIPPTCSTSYFHSSVCRSAGTRVQTQAWIISNKERLPFEKDLHGGARSDPVQSSNEKVKVSTCVKLMLFCIYNMLC</sequence>
<gene>
    <name evidence="1" type="ORF">PVAP13_2NG537003</name>
</gene>
<proteinExistence type="predicted"/>
<comment type="caution">
    <text evidence="1">The sequence shown here is derived from an EMBL/GenBank/DDBJ whole genome shotgun (WGS) entry which is preliminary data.</text>
</comment>
<keyword evidence="2" id="KW-1185">Reference proteome</keyword>
<reference evidence="1" key="1">
    <citation type="submission" date="2020-05" db="EMBL/GenBank/DDBJ databases">
        <title>WGS assembly of Panicum virgatum.</title>
        <authorList>
            <person name="Lovell J.T."/>
            <person name="Jenkins J."/>
            <person name="Shu S."/>
            <person name="Juenger T.E."/>
            <person name="Schmutz J."/>
        </authorList>
    </citation>
    <scope>NUCLEOTIDE SEQUENCE</scope>
    <source>
        <strain evidence="1">AP13</strain>
    </source>
</reference>
<organism evidence="1 2">
    <name type="scientific">Panicum virgatum</name>
    <name type="common">Blackwell switchgrass</name>
    <dbReference type="NCBI Taxonomy" id="38727"/>
    <lineage>
        <taxon>Eukaryota</taxon>
        <taxon>Viridiplantae</taxon>
        <taxon>Streptophyta</taxon>
        <taxon>Embryophyta</taxon>
        <taxon>Tracheophyta</taxon>
        <taxon>Spermatophyta</taxon>
        <taxon>Magnoliopsida</taxon>
        <taxon>Liliopsida</taxon>
        <taxon>Poales</taxon>
        <taxon>Poaceae</taxon>
        <taxon>PACMAD clade</taxon>
        <taxon>Panicoideae</taxon>
        <taxon>Panicodae</taxon>
        <taxon>Paniceae</taxon>
        <taxon>Panicinae</taxon>
        <taxon>Panicum</taxon>
        <taxon>Panicum sect. Hiantes</taxon>
    </lineage>
</organism>
<accession>A0A8T0VLT4</accession>